<gene>
    <name evidence="2" type="ORF">SAMN02745673_01097</name>
</gene>
<reference evidence="2 3" key="1">
    <citation type="submission" date="2017-02" db="EMBL/GenBank/DDBJ databases">
        <authorList>
            <person name="Peterson S.W."/>
        </authorList>
    </citation>
    <scope>NUCLEOTIDE SEQUENCE [LARGE SCALE GENOMIC DNA]</scope>
    <source>
        <strain evidence="2 3">DSM 45154</strain>
    </source>
</reference>
<dbReference type="RefSeq" id="WP_078760471.1">
    <property type="nucleotide sequence ID" value="NZ_FUWS01000002.1"/>
</dbReference>
<name>A0A1T4MG00_9ACTN</name>
<protein>
    <submittedName>
        <fullName evidence="2">Uncharacterized protein</fullName>
    </submittedName>
</protein>
<feature type="transmembrane region" description="Helical" evidence="1">
    <location>
        <begin position="87"/>
        <end position="108"/>
    </location>
</feature>
<keyword evidence="3" id="KW-1185">Reference proteome</keyword>
<organism evidence="2 3">
    <name type="scientific">Marinactinospora thermotolerans DSM 45154</name>
    <dbReference type="NCBI Taxonomy" id="1122192"/>
    <lineage>
        <taxon>Bacteria</taxon>
        <taxon>Bacillati</taxon>
        <taxon>Actinomycetota</taxon>
        <taxon>Actinomycetes</taxon>
        <taxon>Streptosporangiales</taxon>
        <taxon>Nocardiopsidaceae</taxon>
        <taxon>Marinactinospora</taxon>
    </lineage>
</organism>
<proteinExistence type="predicted"/>
<dbReference type="AlphaFoldDB" id="A0A1T4MG00"/>
<keyword evidence="1" id="KW-0472">Membrane</keyword>
<keyword evidence="1" id="KW-1133">Transmembrane helix</keyword>
<feature type="transmembrane region" description="Helical" evidence="1">
    <location>
        <begin position="55"/>
        <end position="75"/>
    </location>
</feature>
<dbReference type="EMBL" id="FUWS01000002">
    <property type="protein sequence ID" value="SJZ65694.1"/>
    <property type="molecule type" value="Genomic_DNA"/>
</dbReference>
<dbReference type="STRING" id="1122192.SAMN02745673_01097"/>
<sequence length="127" mass="13667">MSEPPLLDGVATKTRRSVVAGPATRQALTEQGGAQPLAPAPRRVVDIAAHMRHQLLLGAACVLPCLLLAMGAPLLCGAVPRLFGSQFGWAVFVMFLPQLALFSVGCYVRMVERGEQRCRCATRRDLP</sequence>
<dbReference type="Proteomes" id="UP000190637">
    <property type="component" value="Unassembled WGS sequence"/>
</dbReference>
<evidence type="ECO:0000256" key="1">
    <source>
        <dbReference type="SAM" id="Phobius"/>
    </source>
</evidence>
<evidence type="ECO:0000313" key="3">
    <source>
        <dbReference type="Proteomes" id="UP000190637"/>
    </source>
</evidence>
<accession>A0A1T4MG00</accession>
<keyword evidence="1" id="KW-0812">Transmembrane</keyword>
<evidence type="ECO:0000313" key="2">
    <source>
        <dbReference type="EMBL" id="SJZ65694.1"/>
    </source>
</evidence>